<reference evidence="1 2" key="1">
    <citation type="submission" date="2021-11" db="EMBL/GenBank/DDBJ databases">
        <authorList>
            <person name="Depoorter E."/>
        </authorList>
    </citation>
    <scope>NUCLEOTIDE SEQUENCE [LARGE SCALE GENOMIC DNA]</scope>
    <source>
        <strain evidence="1 2">LMG 24286</strain>
    </source>
</reference>
<name>A0ABN8BQT5_9LACO</name>
<dbReference type="RefSeq" id="WP_230099139.1">
    <property type="nucleotide sequence ID" value="NZ_CAKKNT010000024.1"/>
</dbReference>
<comment type="caution">
    <text evidence="1">The sequence shown here is derived from an EMBL/GenBank/DDBJ whole genome shotgun (WGS) entry which is preliminary data.</text>
</comment>
<proteinExistence type="predicted"/>
<dbReference type="Proteomes" id="UP000789719">
    <property type="component" value="Unassembled WGS sequence"/>
</dbReference>
<dbReference type="EMBL" id="CAKKNT010000024">
    <property type="protein sequence ID" value="CAH0419090.1"/>
    <property type="molecule type" value="Genomic_DNA"/>
</dbReference>
<evidence type="ECO:0000313" key="2">
    <source>
        <dbReference type="Proteomes" id="UP000789719"/>
    </source>
</evidence>
<organism evidence="1 2">
    <name type="scientific">Periweissella ghanensis</name>
    <dbReference type="NCBI Taxonomy" id="467997"/>
    <lineage>
        <taxon>Bacteria</taxon>
        <taxon>Bacillati</taxon>
        <taxon>Bacillota</taxon>
        <taxon>Bacilli</taxon>
        <taxon>Lactobacillales</taxon>
        <taxon>Lactobacillaceae</taxon>
        <taxon>Periweissella</taxon>
    </lineage>
</organism>
<keyword evidence="2" id="KW-1185">Reference proteome</keyword>
<accession>A0ABN8BQT5</accession>
<protein>
    <submittedName>
        <fullName evidence="1">Uncharacterized protein</fullName>
    </submittedName>
</protein>
<sequence>MRAFEQKLNSAIGALADNKKIVWTRQTENGRTFITYATIGIITGQVKFLESTDIRRAFVESNEAMMLPKLTNEEDLYLPLIEMGFEPLVIDNRPGYSKAGTRGFSYRLTDYLATVIHGPYTIENTLHPKQNKALIYGLLEQNAAVGVFINDPEEITAEVINELLLFKNQLAGCDMPLLRRIADKIEADLMAYQNAGKLLDLATLYRYQANLHTARLYATDKKINQAQALGYDPSYMQSPHDRIIWVSENSDGTFSYVAKAVINIVTGRLQKIITSSIEKAGIEDPLYRRVSDLATNVRKAEILKLQGYLPIRITTSDTQVGSKSYDFERQYLTAETDGRFTLENTFSNALNSRFAATIEQQIATVIQTPRSEWYTYTIEHPAECEDMQLFKITNEIIHLKNFLVIRPNNFLQQMIQLIEYQVERAERFEKRLSLEVLGEYANNLEYALLLIEEDVIDEY</sequence>
<evidence type="ECO:0000313" key="1">
    <source>
        <dbReference type="EMBL" id="CAH0419090.1"/>
    </source>
</evidence>
<gene>
    <name evidence="1" type="ORF">WGH24286_01537</name>
</gene>